<dbReference type="PANTHER" id="PTHR30283">
    <property type="entry name" value="PEROXIDE STRESS RESPONSE PROTEIN YAAA"/>
    <property type="match status" value="1"/>
</dbReference>
<evidence type="ECO:0000313" key="2">
    <source>
        <dbReference type="EMBL" id="OBR65289.1"/>
    </source>
</evidence>
<dbReference type="AlphaFoldDB" id="A0A1A5YI82"/>
<dbReference type="NCBIfam" id="NF002543">
    <property type="entry name" value="PRK02101.1-4"/>
    <property type="match status" value="1"/>
</dbReference>
<dbReference type="Pfam" id="PF03883">
    <property type="entry name" value="H2O2_YaaD"/>
    <property type="match status" value="1"/>
</dbReference>
<dbReference type="EMBL" id="LYPA01000059">
    <property type="protein sequence ID" value="OBR65289.1"/>
    <property type="molecule type" value="Genomic_DNA"/>
</dbReference>
<dbReference type="RefSeq" id="WP_068683487.1">
    <property type="nucleotide sequence ID" value="NZ_LYPA01000059.1"/>
</dbReference>
<dbReference type="InterPro" id="IPR005583">
    <property type="entry name" value="YaaA"/>
</dbReference>
<accession>A0A1A5YI82</accession>
<reference evidence="2 3" key="1">
    <citation type="submission" date="2016-05" db="EMBL/GenBank/DDBJ databases">
        <title>Paenibacillus oryzae. sp. nov., isolated from the rice root.</title>
        <authorList>
            <person name="Zhang J."/>
            <person name="Zhang X."/>
        </authorList>
    </citation>
    <scope>NUCLEOTIDE SEQUENCE [LARGE SCALE GENOMIC DNA]</scope>
    <source>
        <strain evidence="2 3">1DrF-4</strain>
    </source>
</reference>
<organism evidence="2 3">
    <name type="scientific">Paenibacillus oryzae</name>
    <dbReference type="NCBI Taxonomy" id="1844972"/>
    <lineage>
        <taxon>Bacteria</taxon>
        <taxon>Bacillati</taxon>
        <taxon>Bacillota</taxon>
        <taxon>Bacilli</taxon>
        <taxon>Bacillales</taxon>
        <taxon>Paenibacillaceae</taxon>
        <taxon>Paenibacillus</taxon>
    </lineage>
</organism>
<dbReference type="HAMAP" id="MF_00652">
    <property type="entry name" value="UPF0246"/>
    <property type="match status" value="1"/>
</dbReference>
<dbReference type="Proteomes" id="UP000092024">
    <property type="component" value="Unassembled WGS sequence"/>
</dbReference>
<dbReference type="OrthoDB" id="9777133at2"/>
<comment type="caution">
    <text evidence="2">The sequence shown here is derived from an EMBL/GenBank/DDBJ whole genome shotgun (WGS) entry which is preliminary data.</text>
</comment>
<evidence type="ECO:0000313" key="3">
    <source>
        <dbReference type="Proteomes" id="UP000092024"/>
    </source>
</evidence>
<sequence>MKIIISPAKKMRSDTDNMAFRELPSFMEESELLLSLLQKLSYDELKSLWKCNDTIAALNVERIQSMNLRSNLTPAIYSYEGIQYQYMAPGVFQNEELEYLQEHLRILSGFYGIVRPFDGVVPYRLEMQARLQGPGFSSLYHYWGGKLAERLLAESDCILNLASKEYSKSVSPFLSKEVRFITCVFGQMIDGKVIERSTQVKIARGEMVRYMAERQIADVEDIKAFDRLTYAFSEELSDERTYVFMQTVEK</sequence>
<keyword evidence="3" id="KW-1185">Reference proteome</keyword>
<name>A0A1A5YI82_9BACL</name>
<dbReference type="GO" id="GO:0005829">
    <property type="term" value="C:cytosol"/>
    <property type="evidence" value="ECO:0007669"/>
    <property type="project" value="TreeGrafter"/>
</dbReference>
<comment type="similarity">
    <text evidence="1">Belongs to the UPF0246 family.</text>
</comment>
<proteinExistence type="inferred from homology"/>
<dbReference type="STRING" id="1844972.A7K91_20110"/>
<dbReference type="GO" id="GO:0033194">
    <property type="term" value="P:response to hydroperoxide"/>
    <property type="evidence" value="ECO:0007669"/>
    <property type="project" value="TreeGrafter"/>
</dbReference>
<gene>
    <name evidence="2" type="ORF">A7K91_20110</name>
</gene>
<evidence type="ECO:0000256" key="1">
    <source>
        <dbReference type="HAMAP-Rule" id="MF_00652"/>
    </source>
</evidence>
<protein>
    <recommendedName>
        <fullName evidence="1">UPF0246 protein A7K91_20110</fullName>
    </recommendedName>
</protein>
<dbReference type="PANTHER" id="PTHR30283:SF4">
    <property type="entry name" value="PEROXIDE STRESS RESISTANCE PROTEIN YAAA"/>
    <property type="match status" value="1"/>
</dbReference>